<dbReference type="InterPro" id="IPR035969">
    <property type="entry name" value="Rab-GAP_TBC_sf"/>
</dbReference>
<dbReference type="InterPro" id="IPR021935">
    <property type="entry name" value="SGSM1/2_RBD"/>
</dbReference>
<accession>A0A7E4VTI3</accession>
<feature type="compositionally biased region" description="Low complexity" evidence="2">
    <location>
        <begin position="267"/>
        <end position="280"/>
    </location>
</feature>
<sequence>MLDVSRGGMVAAILVQHCVHAQGERLTTFIYVLVGPCAVDYTLLNTTMDMEYRDPTADELVQRSRIASTTSAPAQSPKRPPLSVMKRGNSMIRSSETNPVANSFNRDYVFSLHQNQRSLLLYGKNNVGVANNNANTILKGYLSLHREHHGALTVKWTPNQLMHSSSEPAAAPQTDNNHLWKYVVNIAMEPIIYIHLHQQGNDHPVSLVFVDTDGVQYAPFHFPPGQHCLSFLTCLETGLSPFSRLDPPLWNAEGKGKILPKLRRKTSSINSSSLQNSPLPEGIPSSCNGHGEHSSASSANGDLPDITDYVFRIVKTSVATMNGAPQTAPILSNSSSKCISEQLDEMELDDVEVSETKDIDGSTIKKHACFSVPASPYVIDKSENSVDRLVRNSLGNACETMRIQLLSRAFYGWLSYTRHLKTIRTHLSCLVTTDQVNLKNIEGPVNRVFWEKCRKERTKAMFTEFTKRVYCYGIDPDIRIVVWPYLTRMVAWTDDIESLLPMWEEKYTKDLQKWGAIEEEVIKRDQEAFRVARLRQSSANGDLNFPPIREQSINNDVFEEELITTNGDDVSGEIADIIEEFGSNLHRIEKDVDRCDRTKEYFSDTDNLKKLKRIMCTYVWRHINDGYIQGMCDIAAPLLVMYNDEVITLQCFERLMERMRINFPHGNGIEENLGNLRSIVQVMDPELYELIMSNADFTHLYFAYRWFLLDFKRELTYETVYQVWEVIIAAEHLVSPKFQLFFAFALLTQYRHILIENSMEFTDVIKFFNEMAEKHNVDELLVIARDKLSCLQALIREMNDSN</sequence>
<dbReference type="InterPro" id="IPR037745">
    <property type="entry name" value="SGSM1/2"/>
</dbReference>
<dbReference type="Gene3D" id="1.10.8.270">
    <property type="entry name" value="putative rabgap domain of human tbc1 domain family member 14 like domains"/>
    <property type="match status" value="1"/>
</dbReference>
<feature type="domain" description="Rab-GAP TBC" evidence="3">
    <location>
        <begin position="473"/>
        <end position="731"/>
    </location>
</feature>
<dbReference type="SMART" id="SM00164">
    <property type="entry name" value="TBC"/>
    <property type="match status" value="1"/>
</dbReference>
<dbReference type="Pfam" id="PF00566">
    <property type="entry name" value="RabGAP-TBC"/>
    <property type="match status" value="1"/>
</dbReference>
<dbReference type="InterPro" id="IPR000195">
    <property type="entry name" value="Rab-GAP-TBC_dom"/>
</dbReference>
<dbReference type="Gene3D" id="1.10.472.80">
    <property type="entry name" value="Ypt/Rab-GAP domain of gyp1p, domain 3"/>
    <property type="match status" value="1"/>
</dbReference>
<evidence type="ECO:0000256" key="1">
    <source>
        <dbReference type="ARBA" id="ARBA00022468"/>
    </source>
</evidence>
<proteinExistence type="predicted"/>
<dbReference type="Gene3D" id="2.30.29.230">
    <property type="match status" value="1"/>
</dbReference>
<dbReference type="WBParaSite" id="Pan_g2989.t2">
    <property type="protein sequence ID" value="Pan_g2989.t2"/>
    <property type="gene ID" value="Pan_g2989"/>
</dbReference>
<name>A0A7E4VTI3_PANRE</name>
<dbReference type="GO" id="GO:0005737">
    <property type="term" value="C:cytoplasm"/>
    <property type="evidence" value="ECO:0007669"/>
    <property type="project" value="UniProtKB-ARBA"/>
</dbReference>
<dbReference type="AlphaFoldDB" id="A0A7E4VTI3"/>
<reference evidence="5" key="2">
    <citation type="submission" date="2020-10" db="UniProtKB">
        <authorList>
            <consortium name="WormBaseParasite"/>
        </authorList>
    </citation>
    <scope>IDENTIFICATION</scope>
</reference>
<dbReference type="GO" id="GO:0005096">
    <property type="term" value="F:GTPase activator activity"/>
    <property type="evidence" value="ECO:0007669"/>
    <property type="project" value="UniProtKB-KW"/>
</dbReference>
<evidence type="ECO:0000256" key="2">
    <source>
        <dbReference type="SAM" id="MobiDB-lite"/>
    </source>
</evidence>
<dbReference type="SUPFAM" id="SSF47923">
    <property type="entry name" value="Ypt/Rab-GAP domain of gyp1p"/>
    <property type="match status" value="2"/>
</dbReference>
<evidence type="ECO:0000313" key="4">
    <source>
        <dbReference type="Proteomes" id="UP000492821"/>
    </source>
</evidence>
<protein>
    <submittedName>
        <fullName evidence="5">Rab-GAP TBC domain-containing protein</fullName>
    </submittedName>
</protein>
<feature type="region of interest" description="Disordered" evidence="2">
    <location>
        <begin position="66"/>
        <end position="98"/>
    </location>
</feature>
<evidence type="ECO:0000259" key="3">
    <source>
        <dbReference type="PROSITE" id="PS50086"/>
    </source>
</evidence>
<keyword evidence="1" id="KW-0343">GTPase activation</keyword>
<evidence type="ECO:0000313" key="5">
    <source>
        <dbReference type="WBParaSite" id="Pan_g2989.t2"/>
    </source>
</evidence>
<dbReference type="Pfam" id="PF12068">
    <property type="entry name" value="PH_RBD"/>
    <property type="match status" value="1"/>
</dbReference>
<dbReference type="Proteomes" id="UP000492821">
    <property type="component" value="Unassembled WGS sequence"/>
</dbReference>
<reference evidence="4" key="1">
    <citation type="journal article" date="2013" name="Genetics">
        <title>The draft genome and transcriptome of Panagrellus redivivus are shaped by the harsh demands of a free-living lifestyle.</title>
        <authorList>
            <person name="Srinivasan J."/>
            <person name="Dillman A.R."/>
            <person name="Macchietto M.G."/>
            <person name="Heikkinen L."/>
            <person name="Lakso M."/>
            <person name="Fracchia K.M."/>
            <person name="Antoshechkin I."/>
            <person name="Mortazavi A."/>
            <person name="Wong G."/>
            <person name="Sternberg P.W."/>
        </authorList>
    </citation>
    <scope>NUCLEOTIDE SEQUENCE [LARGE SCALE GENOMIC DNA]</scope>
    <source>
        <strain evidence="4">MT8872</strain>
    </source>
</reference>
<organism evidence="4 5">
    <name type="scientific">Panagrellus redivivus</name>
    <name type="common">Microworm</name>
    <dbReference type="NCBI Taxonomy" id="6233"/>
    <lineage>
        <taxon>Eukaryota</taxon>
        <taxon>Metazoa</taxon>
        <taxon>Ecdysozoa</taxon>
        <taxon>Nematoda</taxon>
        <taxon>Chromadorea</taxon>
        <taxon>Rhabditida</taxon>
        <taxon>Tylenchina</taxon>
        <taxon>Panagrolaimomorpha</taxon>
        <taxon>Panagrolaimoidea</taxon>
        <taxon>Panagrolaimidae</taxon>
        <taxon>Panagrellus</taxon>
    </lineage>
</organism>
<dbReference type="CDD" id="cd15784">
    <property type="entry name" value="PH_RUTBC"/>
    <property type="match status" value="1"/>
</dbReference>
<keyword evidence="4" id="KW-1185">Reference proteome</keyword>
<dbReference type="PANTHER" id="PTHR22957:SF502">
    <property type="entry name" value="SMALL G PROTEIN SIGNALING MODULATOR 2-RELATED"/>
    <property type="match status" value="1"/>
</dbReference>
<dbReference type="PANTHER" id="PTHR22957">
    <property type="entry name" value="TBC1 DOMAIN FAMILY MEMBER GTPASE-ACTIVATING PROTEIN"/>
    <property type="match status" value="1"/>
</dbReference>
<feature type="region of interest" description="Disordered" evidence="2">
    <location>
        <begin position="266"/>
        <end position="301"/>
    </location>
</feature>
<dbReference type="PROSITE" id="PS50086">
    <property type="entry name" value="TBC_RABGAP"/>
    <property type="match status" value="1"/>
</dbReference>